<keyword evidence="1" id="KW-0949">S-adenosyl-L-methionine</keyword>
<dbReference type="PROSITE" id="PS51668">
    <property type="entry name" value="TSAA_2"/>
    <property type="match status" value="1"/>
</dbReference>
<reference evidence="4" key="1">
    <citation type="submission" date="2022-08" db="EMBL/GenBank/DDBJ databases">
        <title>Novel Bdellovibrio Species Isolated from Svalbard: Designation Bdellovibrio svalbardensis.</title>
        <authorList>
            <person name="Mitchell R.J."/>
            <person name="Choi S.Y."/>
        </authorList>
    </citation>
    <scope>NUCLEOTIDE SEQUENCE</scope>
    <source>
        <strain evidence="4">PAP01</strain>
    </source>
</reference>
<dbReference type="Gene3D" id="2.40.30.70">
    <property type="entry name" value="YaeB-like"/>
    <property type="match status" value="1"/>
</dbReference>
<feature type="domain" description="TsaA-like" evidence="3">
    <location>
        <begin position="8"/>
        <end position="141"/>
    </location>
</feature>
<dbReference type="Proteomes" id="UP001152321">
    <property type="component" value="Unassembled WGS sequence"/>
</dbReference>
<name>A0ABT6DQA0_9BACT</name>
<accession>A0ABT6DQA0</accession>
<keyword evidence="5" id="KW-1185">Reference proteome</keyword>
<dbReference type="PROSITE" id="PS01318">
    <property type="entry name" value="TSAA_1"/>
    <property type="match status" value="1"/>
</dbReference>
<dbReference type="CDD" id="cd09281">
    <property type="entry name" value="UPF0066"/>
    <property type="match status" value="1"/>
</dbReference>
<dbReference type="Pfam" id="PF01980">
    <property type="entry name" value="TrmO_N"/>
    <property type="match status" value="1"/>
</dbReference>
<dbReference type="PANTHER" id="PTHR12818:SF0">
    <property type="entry name" value="TRNA (ADENINE(37)-N6)-METHYLTRANSFERASE"/>
    <property type="match status" value="1"/>
</dbReference>
<dbReference type="InterPro" id="IPR040372">
    <property type="entry name" value="YaeB-like"/>
</dbReference>
<dbReference type="InterPro" id="IPR023370">
    <property type="entry name" value="TrmO-like_N"/>
</dbReference>
<dbReference type="EMBL" id="JANRMI010000004">
    <property type="protein sequence ID" value="MDG0817323.1"/>
    <property type="molecule type" value="Genomic_DNA"/>
</dbReference>
<comment type="caution">
    <text evidence="4">The sequence shown here is derived from an EMBL/GenBank/DDBJ whole genome shotgun (WGS) entry which is preliminary data.</text>
</comment>
<evidence type="ECO:0000313" key="4">
    <source>
        <dbReference type="EMBL" id="MDG0817323.1"/>
    </source>
</evidence>
<organism evidence="4 5">
    <name type="scientific">Bdellovibrio svalbardensis</name>
    <dbReference type="NCBI Taxonomy" id="2972972"/>
    <lineage>
        <taxon>Bacteria</taxon>
        <taxon>Pseudomonadati</taxon>
        <taxon>Bdellovibrionota</taxon>
        <taxon>Bdellovibrionia</taxon>
        <taxon>Bdellovibrionales</taxon>
        <taxon>Pseudobdellovibrionaceae</taxon>
        <taxon>Bdellovibrio</taxon>
    </lineage>
</organism>
<dbReference type="InterPro" id="IPR023368">
    <property type="entry name" value="UPF0066_cons_site"/>
</dbReference>
<evidence type="ECO:0000256" key="2">
    <source>
        <dbReference type="ARBA" id="ARBA00033753"/>
    </source>
</evidence>
<evidence type="ECO:0000259" key="3">
    <source>
        <dbReference type="PROSITE" id="PS51668"/>
    </source>
</evidence>
<sequence>MASEKIEFTPIGYFRSSQVHPYEAGRQPDAHHAEGVIELSSGSNFEQALTGLEGCERIWIIFLFHHNNHWNPMVLPPRGVDSKIGVFATRSPYRPNPVGMSCVKVLKIDKLKITVEGADLLDGSPILDIKPYVAYADSFPGSEPEWLKSAEKFEIGFSELVLQQLEELERQGLTQLRSFLLHQLEYEPANSKKKRVKEEGSGYVIAYRTWRAFFRLNGLSLKVERIYSGYSQDDLQKDEDPYSDKELHRKFILKFT</sequence>
<comment type="similarity">
    <text evidence="2">Belongs to the tRNA methyltransferase O family.</text>
</comment>
<dbReference type="InterPro" id="IPR036414">
    <property type="entry name" value="YaeB_N_sf"/>
</dbReference>
<dbReference type="SUPFAM" id="SSF118196">
    <property type="entry name" value="YaeB-like"/>
    <property type="match status" value="1"/>
</dbReference>
<proteinExistence type="inferred from homology"/>
<evidence type="ECO:0000256" key="1">
    <source>
        <dbReference type="ARBA" id="ARBA00022691"/>
    </source>
</evidence>
<dbReference type="RefSeq" id="WP_277578801.1">
    <property type="nucleotide sequence ID" value="NZ_JANRMI010000004.1"/>
</dbReference>
<gene>
    <name evidence="4" type="primary">tsaA</name>
    <name evidence="4" type="ORF">NWE73_13160</name>
</gene>
<evidence type="ECO:0000313" key="5">
    <source>
        <dbReference type="Proteomes" id="UP001152321"/>
    </source>
</evidence>
<dbReference type="PANTHER" id="PTHR12818">
    <property type="entry name" value="TRNA (ADENINE(37)-N6)-METHYLTRANSFERASE"/>
    <property type="match status" value="1"/>
</dbReference>
<protein>
    <submittedName>
        <fullName evidence="4">tRNA (N6-threonylcarbamoyladenosine(37)-N6)-methyltransferase TrmO</fullName>
    </submittedName>
</protein>
<dbReference type="NCBIfam" id="TIGR00104">
    <property type="entry name" value="tRNA_TsaA"/>
    <property type="match status" value="1"/>
</dbReference>
<dbReference type="InterPro" id="IPR036413">
    <property type="entry name" value="YaeB-like_sf"/>
</dbReference>